<dbReference type="AlphaFoldDB" id="A0A813HS91"/>
<feature type="compositionally biased region" description="Polar residues" evidence="1">
    <location>
        <begin position="126"/>
        <end position="135"/>
    </location>
</feature>
<comment type="caution">
    <text evidence="2">The sequence shown here is derived from an EMBL/GenBank/DDBJ whole genome shotgun (WGS) entry which is preliminary data.</text>
</comment>
<organism evidence="2 3">
    <name type="scientific">Polarella glacialis</name>
    <name type="common">Dinoflagellate</name>
    <dbReference type="NCBI Taxonomy" id="89957"/>
    <lineage>
        <taxon>Eukaryota</taxon>
        <taxon>Sar</taxon>
        <taxon>Alveolata</taxon>
        <taxon>Dinophyceae</taxon>
        <taxon>Suessiales</taxon>
        <taxon>Suessiaceae</taxon>
        <taxon>Polarella</taxon>
    </lineage>
</organism>
<dbReference type="EMBL" id="CAJNNV010032530">
    <property type="protein sequence ID" value="CAE8640261.1"/>
    <property type="molecule type" value="Genomic_DNA"/>
</dbReference>
<name>A0A813HS91_POLGL</name>
<sequence length="191" mass="20941">MKKETSAKKLEEVEAKKQAEKAEQEKTETQDGAKIETKVEKTEAQDDAKVEKPAEAEKTWAEQMSEELKSEVTAATMKSKALEDRTVTAIPAKETPAVAQASGAVKLELTSAKDANQEAAVKKPTEQVTQVSEQAKVSETKIEEIKQVTETKEDEHDPDAHVVVHMKDGDSKEDDMSDDNGAATIKVKFLD</sequence>
<protein>
    <submittedName>
        <fullName evidence="2">Uncharacterized protein</fullName>
    </submittedName>
</protein>
<gene>
    <name evidence="2" type="ORF">PGLA1383_LOCUS55173</name>
</gene>
<evidence type="ECO:0000256" key="1">
    <source>
        <dbReference type="SAM" id="MobiDB-lite"/>
    </source>
</evidence>
<reference evidence="2" key="1">
    <citation type="submission" date="2021-02" db="EMBL/GenBank/DDBJ databases">
        <authorList>
            <person name="Dougan E. K."/>
            <person name="Rhodes N."/>
            <person name="Thang M."/>
            <person name="Chan C."/>
        </authorList>
    </citation>
    <scope>NUCLEOTIDE SEQUENCE</scope>
</reference>
<keyword evidence="3" id="KW-1185">Reference proteome</keyword>
<dbReference type="Proteomes" id="UP000654075">
    <property type="component" value="Unassembled WGS sequence"/>
</dbReference>
<proteinExistence type="predicted"/>
<feature type="region of interest" description="Disordered" evidence="1">
    <location>
        <begin position="1"/>
        <end position="59"/>
    </location>
</feature>
<evidence type="ECO:0000313" key="3">
    <source>
        <dbReference type="Proteomes" id="UP000654075"/>
    </source>
</evidence>
<feature type="region of interest" description="Disordered" evidence="1">
    <location>
        <begin position="117"/>
        <end position="137"/>
    </location>
</feature>
<evidence type="ECO:0000313" key="2">
    <source>
        <dbReference type="EMBL" id="CAE8640261.1"/>
    </source>
</evidence>
<accession>A0A813HS91</accession>
<feature type="region of interest" description="Disordered" evidence="1">
    <location>
        <begin position="168"/>
        <end position="191"/>
    </location>
</feature>